<evidence type="ECO:0000256" key="2">
    <source>
        <dbReference type="ARBA" id="ARBA00022540"/>
    </source>
</evidence>
<evidence type="ECO:0000313" key="7">
    <source>
        <dbReference type="Proteomes" id="UP000215902"/>
    </source>
</evidence>
<dbReference type="PANTHER" id="PTHR23253">
    <property type="entry name" value="EUKARYOTIC TRANSLATION INITIATION FACTOR 4 GAMMA"/>
    <property type="match status" value="1"/>
</dbReference>
<feature type="region of interest" description="Disordered" evidence="4">
    <location>
        <begin position="440"/>
        <end position="471"/>
    </location>
</feature>
<evidence type="ECO:0000259" key="5">
    <source>
        <dbReference type="PROSITE" id="PS51366"/>
    </source>
</evidence>
<feature type="region of interest" description="Disordered" evidence="4">
    <location>
        <begin position="873"/>
        <end position="1070"/>
    </location>
</feature>
<dbReference type="Proteomes" id="UP000215902">
    <property type="component" value="Unassembled WGS sequence"/>
</dbReference>
<dbReference type="EMBL" id="NIVC01000218">
    <property type="protein sequence ID" value="PAA87740.1"/>
    <property type="molecule type" value="Genomic_DNA"/>
</dbReference>
<feature type="region of interest" description="Disordered" evidence="4">
    <location>
        <begin position="1"/>
        <end position="99"/>
    </location>
</feature>
<feature type="compositionally biased region" description="Polar residues" evidence="4">
    <location>
        <begin position="558"/>
        <end position="572"/>
    </location>
</feature>
<dbReference type="GO" id="GO:0016281">
    <property type="term" value="C:eukaryotic translation initiation factor 4F complex"/>
    <property type="evidence" value="ECO:0007669"/>
    <property type="project" value="TreeGrafter"/>
</dbReference>
<feature type="domain" description="MI" evidence="5">
    <location>
        <begin position="1111"/>
        <end position="1235"/>
    </location>
</feature>
<feature type="compositionally biased region" description="Basic and acidic residues" evidence="4">
    <location>
        <begin position="1038"/>
        <end position="1048"/>
    </location>
</feature>
<dbReference type="OrthoDB" id="514777at2759"/>
<dbReference type="PANTHER" id="PTHR23253:SF78">
    <property type="entry name" value="EUKARYOTIC TRANSLATION INITIATION FACTOR 4G1, ISOFORM B-RELATED"/>
    <property type="match status" value="1"/>
</dbReference>
<comment type="similarity">
    <text evidence="1">Belongs to the eukaryotic initiation factor 4G family.</text>
</comment>
<dbReference type="Pfam" id="PF02854">
    <property type="entry name" value="MIF4G"/>
    <property type="match status" value="1"/>
</dbReference>
<comment type="caution">
    <text evidence="6">The sequence shown here is derived from an EMBL/GenBank/DDBJ whole genome shotgun (WGS) entry which is preliminary data.</text>
</comment>
<feature type="compositionally biased region" description="Basic and acidic residues" evidence="4">
    <location>
        <begin position="458"/>
        <end position="471"/>
    </location>
</feature>
<feature type="region of interest" description="Disordered" evidence="4">
    <location>
        <begin position="284"/>
        <end position="332"/>
    </location>
</feature>
<evidence type="ECO:0000313" key="6">
    <source>
        <dbReference type="EMBL" id="PAA87740.1"/>
    </source>
</evidence>
<keyword evidence="3" id="KW-0648">Protein biosynthesis</keyword>
<dbReference type="PROSITE" id="PS51366">
    <property type="entry name" value="MI"/>
    <property type="match status" value="1"/>
</dbReference>
<evidence type="ECO:0000256" key="4">
    <source>
        <dbReference type="SAM" id="MobiDB-lite"/>
    </source>
</evidence>
<name>A0A267GNZ4_9PLAT</name>
<feature type="compositionally biased region" description="Low complexity" evidence="4">
    <location>
        <begin position="300"/>
        <end position="321"/>
    </location>
</feature>
<reference evidence="6 7" key="1">
    <citation type="submission" date="2017-06" db="EMBL/GenBank/DDBJ databases">
        <title>A platform for efficient transgenesis in Macrostomum lignano, a flatworm model organism for stem cell research.</title>
        <authorList>
            <person name="Berezikov E."/>
        </authorList>
    </citation>
    <scope>NUCLEOTIDE SEQUENCE [LARGE SCALE GENOMIC DNA]</scope>
    <source>
        <strain evidence="6">DV1</strain>
        <tissue evidence="6">Whole organism</tissue>
    </source>
</reference>
<feature type="compositionally biased region" description="Polar residues" evidence="4">
    <location>
        <begin position="1049"/>
        <end position="1065"/>
    </location>
</feature>
<sequence>MTDHSTNHTKVRQQQQSFSSGFQGNINAPGTMDHGQANVAYNGGYNHGGNRGGRPSYNNSYRGNGHRMQHHGNHQHHQQQGANANLPNNLPAQSYASSGDPVNPAPAMYYQAMQPGGVPVPIVPPYGQPGWPATSAGAAQGLPAGHQFAPQHHPHVHQQHMIGAAPPGAPAMYYQQPPHAMYGAQPAYVPAAHQQHPAPMYAPHASHAGAYNIPPLASTQPQPLLPPPPQHQQQQQHQQQRHQQQQQQSQQQANQQQPQQPDVTQKKILTFIDPRTNSAIELKPKQPTQPQQQQPPPQQQQPQPQQQQVTPQPQQQQQQQQSDAANNKGEQEQRYVVQKDMLAQVRSAKDGKTSPPNPEAANAGTVVKDEAGKTDTPVTEAESVKDEVGERLPKFDADMLRPAPTTLRSQSVDAVSVLHHSHSHNQLTSLAEAGNVGSAAAGADASSSGGAGAASKAPKYEFKPEKGESDKVTLERKKTYDRDFLLKLQDTQLSTQKPSTLPCDIPELLRKTEVQRIQGVNFMPTYVQSVPSHMATPKDKSKSGAFPRQQQQQQQQQISRGNTPRQQHQQPKQMVIEVRSREKVDLHHTDNAYVPGFLQKKTDDPDTDRRQDIERSIRSILNKVTPQNFESCFQQLTKCDIGTEDGLKCCVDIMFEKATRETSYSSVFAEICKRLSFLKVNTDKTLPDKCITHRSLLLKKCQLMFETPLLDQMETKADYWDQIISKEEKEDKKKSLEEEKEEQVKKVKDQYYGNIRFIGELYMKGVLTANIIYSCITALLSCHQPSKSNSRGTLVESLECLCELLRTVGKKLETPTGNRKPNESTQLDASFGQIKKIIADKSIESKVRFKLIDVVEMRERGWELREMERRLQERPMTKEELEQKEREEEARRALAASNIGGGGGGGGGRGGRGNYGRPPASPGNSALLPPTSADAEWTPVVANSRRQQKMDTRKLILDSGESSGIAGDASASGGLGGSGGSAPMRLGPSRPSISRARGAGAGAGAGRSPAVQRLTGGASGGAGGRRNNSRESSGSRGASREGSPHSTRDQQQPVQQSQLARQQTPGPAPKAVTALSAAPLVGMHRSMSTHELPSRLGASASATANILDKEALGRKSKNIMEEWLAGVISLDETKSCFQEIASHPHLKVFVDINAEHLLNANSKELREKGGRLFFELLDCRLIDIRTVIDGFSNLMENAEDMQSDFPLLGSYLGEIFSSFLQKSASYLDCVLRLVMLIPSDILCFAGGKKSPLRGEILSRAAHLASVRLGHERVGQDFRDAGVCWPTVLETSAESAAAFVTSKELEFTESPLPDPDSAASRLSFERLAGRVQEVVRAGLPEGDADKLAESVIDLLERGVARADRDCEAFNRELMRGVCGACLCAGQLDAGLLKRLCSVLQQFVEGFSQEIWSLKATAACLVDGSSVELLPEVFTVFLDNRLVSEESFKNWYDEHADGSQREATRTFVGTLESTATLHD</sequence>
<dbReference type="SMART" id="SM00543">
    <property type="entry name" value="MIF4G"/>
    <property type="match status" value="1"/>
</dbReference>
<evidence type="ECO:0000256" key="1">
    <source>
        <dbReference type="ARBA" id="ARBA00005775"/>
    </source>
</evidence>
<protein>
    <recommendedName>
        <fullName evidence="5">MI domain-containing protein</fullName>
    </recommendedName>
</protein>
<dbReference type="STRING" id="282301.A0A267GNZ4"/>
<feature type="compositionally biased region" description="Low complexity" evidence="4">
    <location>
        <begin position="440"/>
        <end position="457"/>
    </location>
</feature>
<dbReference type="GO" id="GO:0003743">
    <property type="term" value="F:translation initiation factor activity"/>
    <property type="evidence" value="ECO:0007669"/>
    <property type="project" value="UniProtKB-KW"/>
</dbReference>
<gene>
    <name evidence="6" type="ORF">BOX15_Mlig006204g2</name>
</gene>
<dbReference type="InterPro" id="IPR003890">
    <property type="entry name" value="MIF4G-like_typ-3"/>
</dbReference>
<keyword evidence="2" id="KW-0396">Initiation factor</keyword>
<feature type="region of interest" description="Disordered" evidence="4">
    <location>
        <begin position="199"/>
        <end position="263"/>
    </location>
</feature>
<accession>A0A267GNZ4</accession>
<feature type="compositionally biased region" description="Low complexity" evidence="4">
    <location>
        <begin position="78"/>
        <end position="93"/>
    </location>
</feature>
<dbReference type="GO" id="GO:0003729">
    <property type="term" value="F:mRNA binding"/>
    <property type="evidence" value="ECO:0007669"/>
    <property type="project" value="TreeGrafter"/>
</dbReference>
<feature type="region of interest" description="Disordered" evidence="4">
    <location>
        <begin position="346"/>
        <end position="387"/>
    </location>
</feature>
<feature type="compositionally biased region" description="Basic residues" evidence="4">
    <location>
        <begin position="64"/>
        <end position="77"/>
    </location>
</feature>
<dbReference type="Gene3D" id="1.25.40.180">
    <property type="match status" value="3"/>
</dbReference>
<feature type="compositionally biased region" description="Gly residues" evidence="4">
    <location>
        <begin position="899"/>
        <end position="914"/>
    </location>
</feature>
<feature type="compositionally biased region" description="Low complexity" evidence="4">
    <location>
        <begin position="13"/>
        <end position="24"/>
    </location>
</feature>
<dbReference type="InterPro" id="IPR003891">
    <property type="entry name" value="Initiation_fac_eIF4g_MI"/>
</dbReference>
<feature type="compositionally biased region" description="Low complexity" evidence="4">
    <location>
        <begin position="987"/>
        <end position="998"/>
    </location>
</feature>
<evidence type="ECO:0000256" key="3">
    <source>
        <dbReference type="ARBA" id="ARBA00022917"/>
    </source>
</evidence>
<feature type="compositionally biased region" description="Low complexity" evidence="4">
    <location>
        <begin position="231"/>
        <end position="261"/>
    </location>
</feature>
<keyword evidence="7" id="KW-1185">Reference proteome</keyword>
<dbReference type="InterPro" id="IPR016024">
    <property type="entry name" value="ARM-type_fold"/>
</dbReference>
<proteinExistence type="inferred from homology"/>
<feature type="compositionally biased region" description="Low complexity" evidence="4">
    <location>
        <begin position="959"/>
        <end position="972"/>
    </location>
</feature>
<dbReference type="SUPFAM" id="SSF48371">
    <property type="entry name" value="ARM repeat"/>
    <property type="match status" value="2"/>
</dbReference>
<feature type="compositionally biased region" description="Basic and acidic residues" evidence="4">
    <location>
        <begin position="873"/>
        <end position="892"/>
    </location>
</feature>
<organism evidence="6 7">
    <name type="scientific">Macrostomum lignano</name>
    <dbReference type="NCBI Taxonomy" id="282301"/>
    <lineage>
        <taxon>Eukaryota</taxon>
        <taxon>Metazoa</taxon>
        <taxon>Spiralia</taxon>
        <taxon>Lophotrochozoa</taxon>
        <taxon>Platyhelminthes</taxon>
        <taxon>Rhabditophora</taxon>
        <taxon>Macrostomorpha</taxon>
        <taxon>Macrostomida</taxon>
        <taxon>Macrostomidae</taxon>
        <taxon>Macrostomum</taxon>
    </lineage>
</organism>
<feature type="region of interest" description="Disordered" evidence="4">
    <location>
        <begin position="528"/>
        <end position="574"/>
    </location>
</feature>